<dbReference type="InterPro" id="IPR017938">
    <property type="entry name" value="Riboflavin_synthase-like_b-brl"/>
</dbReference>
<dbReference type="Pfam" id="PF00111">
    <property type="entry name" value="Fer2"/>
    <property type="match status" value="1"/>
</dbReference>
<dbReference type="PANTHER" id="PTHR47354:SF3">
    <property type="entry name" value="OXIDOREDUCTASE-RELATED"/>
    <property type="match status" value="1"/>
</dbReference>
<dbReference type="GeneID" id="57400251"/>
<evidence type="ECO:0000313" key="2">
    <source>
        <dbReference type="EMBL" id="BCA31044.1"/>
    </source>
</evidence>
<dbReference type="PROSITE" id="PS00197">
    <property type="entry name" value="2FE2S_FER_1"/>
    <property type="match status" value="1"/>
</dbReference>
<dbReference type="InterPro" id="IPR006058">
    <property type="entry name" value="2Fe2S_fd_BS"/>
</dbReference>
<dbReference type="GO" id="GO:0051537">
    <property type="term" value="F:2 iron, 2 sulfur cluster binding"/>
    <property type="evidence" value="ECO:0007669"/>
    <property type="project" value="InterPro"/>
</dbReference>
<dbReference type="Proteomes" id="UP000501237">
    <property type="component" value="Chromosome"/>
</dbReference>
<dbReference type="RefSeq" id="WP_172434772.1">
    <property type="nucleotide sequence ID" value="NZ_AP022642.1"/>
</dbReference>
<proteinExistence type="predicted"/>
<protein>
    <submittedName>
        <fullName evidence="2">Oxidoreductase</fullName>
    </submittedName>
</protein>
<dbReference type="InterPro" id="IPR017927">
    <property type="entry name" value="FAD-bd_FR_type"/>
</dbReference>
<accession>A0A679GYN4</accession>
<dbReference type="InterPro" id="IPR012675">
    <property type="entry name" value="Beta-grasp_dom_sf"/>
</dbReference>
<dbReference type="SUPFAM" id="SSF52343">
    <property type="entry name" value="Ferredoxin reductase-like, C-terminal NADP-linked domain"/>
    <property type="match status" value="1"/>
</dbReference>
<dbReference type="InterPro" id="IPR008333">
    <property type="entry name" value="Cbr1-like_FAD-bd_dom"/>
</dbReference>
<dbReference type="InterPro" id="IPR039261">
    <property type="entry name" value="FNR_nucleotide-bd"/>
</dbReference>
<dbReference type="InterPro" id="IPR036010">
    <property type="entry name" value="2Fe-2S_ferredoxin-like_sf"/>
</dbReference>
<evidence type="ECO:0000259" key="1">
    <source>
        <dbReference type="PROSITE" id="PS51384"/>
    </source>
</evidence>
<dbReference type="InterPro" id="IPR001041">
    <property type="entry name" value="2Fe-2S_ferredoxin-type"/>
</dbReference>
<dbReference type="PROSITE" id="PS51384">
    <property type="entry name" value="FAD_FR"/>
    <property type="match status" value="1"/>
</dbReference>
<dbReference type="Pfam" id="PF00970">
    <property type="entry name" value="FAD_binding_6"/>
    <property type="match status" value="1"/>
</dbReference>
<dbReference type="SUPFAM" id="SSF63380">
    <property type="entry name" value="Riboflavin synthase domain-like"/>
    <property type="match status" value="1"/>
</dbReference>
<dbReference type="PANTHER" id="PTHR47354">
    <property type="entry name" value="NADH OXIDOREDUCTASE HCR"/>
    <property type="match status" value="1"/>
</dbReference>
<dbReference type="InterPro" id="IPR001433">
    <property type="entry name" value="OxRdtase_FAD/NAD-bd"/>
</dbReference>
<dbReference type="CDD" id="cd06216">
    <property type="entry name" value="FNR_iron_sulfur_binding_2"/>
    <property type="match status" value="1"/>
</dbReference>
<dbReference type="GO" id="GO:0016491">
    <property type="term" value="F:oxidoreductase activity"/>
    <property type="evidence" value="ECO:0007669"/>
    <property type="project" value="InterPro"/>
</dbReference>
<dbReference type="Gene3D" id="3.10.20.30">
    <property type="match status" value="1"/>
</dbReference>
<dbReference type="AlphaFoldDB" id="A0A679GYN4"/>
<dbReference type="PRINTS" id="PR00409">
    <property type="entry name" value="PHDIOXRDTASE"/>
</dbReference>
<reference evidence="2 3" key="1">
    <citation type="journal article" date="2020" name="Microbiol. Resour. Announc.">
        <title>Complete genome sequence of Pseudomonas otitidis strain MrB4, isolated from Lake Biwa in Japan.</title>
        <authorList>
            <person name="Miyazaki K."/>
            <person name="Hase E."/>
            <person name="Maruya T."/>
        </authorList>
    </citation>
    <scope>NUCLEOTIDE SEQUENCE [LARGE SCALE GENOMIC DNA]</scope>
    <source>
        <strain evidence="2 3">MrB4</strain>
    </source>
</reference>
<dbReference type="KEGG" id="poj:PtoMrB4_50210"/>
<sequence>MALIPFSLARRLGAWLAPLRALVRRAWLRESEVDFFLARLHPVLRLNRVFARVEGRRWVAQDMLALTLRCNGNARHWRAGQHVQLHLALDGVRLARSYSLTAVHDDGRVELAVRRQPGGRLSGHLLERVEVGQVLELGQAEGELSWPEGQGDVLLLAAGSGITPLLGLLREALARGFSAPVTLLHYVRERGQRAFVDELLALTRRYPNFNVRWGLSGDAPAPGELAGRFQPEHLAGLAPRDLLVCGPHGFVDTVRQWWQAAPRAGCLQLEAFSLPRTAPSSASQTVRLGFARSRIDGEGDTHGSLLEQAEALGLRPAHGCRQGVCAQCTCRLLSGAVRDLRSGAIQHEPDQPIRLCVSAPVGDVTLDL</sequence>
<dbReference type="Pfam" id="PF00175">
    <property type="entry name" value="NAD_binding_1"/>
    <property type="match status" value="1"/>
</dbReference>
<dbReference type="CDD" id="cd00207">
    <property type="entry name" value="fer2"/>
    <property type="match status" value="1"/>
</dbReference>
<dbReference type="Gene3D" id="3.40.50.80">
    <property type="entry name" value="Nucleotide-binding domain of ferredoxin-NADP reductase (FNR) module"/>
    <property type="match status" value="1"/>
</dbReference>
<name>A0A679GYN4_9GAMM</name>
<feature type="domain" description="FAD-binding FR-type" evidence="1">
    <location>
        <begin position="46"/>
        <end position="147"/>
    </location>
</feature>
<dbReference type="SUPFAM" id="SSF54292">
    <property type="entry name" value="2Fe-2S ferredoxin-like"/>
    <property type="match status" value="1"/>
</dbReference>
<organism evidence="2 3">
    <name type="scientific">Metapseudomonas otitidis</name>
    <dbReference type="NCBI Taxonomy" id="319939"/>
    <lineage>
        <taxon>Bacteria</taxon>
        <taxon>Pseudomonadati</taxon>
        <taxon>Pseudomonadota</taxon>
        <taxon>Gammaproteobacteria</taxon>
        <taxon>Pseudomonadales</taxon>
        <taxon>Pseudomonadaceae</taxon>
        <taxon>Metapseudomonas</taxon>
    </lineage>
</organism>
<dbReference type="InterPro" id="IPR050415">
    <property type="entry name" value="MRET"/>
</dbReference>
<dbReference type="EMBL" id="AP022642">
    <property type="protein sequence ID" value="BCA31044.1"/>
    <property type="molecule type" value="Genomic_DNA"/>
</dbReference>
<gene>
    <name evidence="2" type="ORF">PtoMrB4_50210</name>
</gene>
<dbReference type="Gene3D" id="2.40.30.10">
    <property type="entry name" value="Translation factors"/>
    <property type="match status" value="1"/>
</dbReference>
<evidence type="ECO:0000313" key="3">
    <source>
        <dbReference type="Proteomes" id="UP000501237"/>
    </source>
</evidence>